<sequence>MCTQNIYTYVYPDGYREAKYGDVVACEKALRGSPCASPAIFEYPPQPVNFSTSAPYSQLPPTPQYSPLPPSTPIYRSGDDSDRSFGSSSSKKKNRSSGIYINGQKVLDLNRRERRREHIVVVDSPPTPRTPPQNWSVPASPNSNTYGESSHRRPVVLNDERNNRVQIEVVANDRRPRGSHSRHTSSSSHHSDDEEKRRRRRERELKHEEEEMRKQRFNSRIVKANREISDRPAVPMAPALKRASTYKRPAVEVLYDPESELKKEARREERARQKEDEAQRIRLKERMSRGSVSPGGRHRVMYDDGTSYRWE</sequence>
<feature type="region of interest" description="Disordered" evidence="1">
    <location>
        <begin position="262"/>
        <end position="311"/>
    </location>
</feature>
<feature type="compositionally biased region" description="Pro residues" evidence="1">
    <location>
        <begin position="58"/>
        <end position="72"/>
    </location>
</feature>
<organism evidence="2 3">
    <name type="scientific">Thelonectria olida</name>
    <dbReference type="NCBI Taxonomy" id="1576542"/>
    <lineage>
        <taxon>Eukaryota</taxon>
        <taxon>Fungi</taxon>
        <taxon>Dikarya</taxon>
        <taxon>Ascomycota</taxon>
        <taxon>Pezizomycotina</taxon>
        <taxon>Sordariomycetes</taxon>
        <taxon>Hypocreomycetidae</taxon>
        <taxon>Hypocreales</taxon>
        <taxon>Nectriaceae</taxon>
        <taxon>Thelonectria</taxon>
    </lineage>
</organism>
<dbReference type="AlphaFoldDB" id="A0A9P9ASE2"/>
<evidence type="ECO:0000313" key="2">
    <source>
        <dbReference type="EMBL" id="KAH6898202.1"/>
    </source>
</evidence>
<protein>
    <submittedName>
        <fullName evidence="2">Uncharacterized protein</fullName>
    </submittedName>
</protein>
<dbReference type="OrthoDB" id="3439480at2759"/>
<keyword evidence="3" id="KW-1185">Reference proteome</keyword>
<dbReference type="Proteomes" id="UP000777438">
    <property type="component" value="Unassembled WGS sequence"/>
</dbReference>
<evidence type="ECO:0000256" key="1">
    <source>
        <dbReference type="SAM" id="MobiDB-lite"/>
    </source>
</evidence>
<gene>
    <name evidence="2" type="ORF">B0T10DRAFT_453542</name>
</gene>
<accession>A0A9P9ASE2</accession>
<evidence type="ECO:0000313" key="3">
    <source>
        <dbReference type="Proteomes" id="UP000777438"/>
    </source>
</evidence>
<proteinExistence type="predicted"/>
<reference evidence="2 3" key="1">
    <citation type="journal article" date="2021" name="Nat. Commun.">
        <title>Genetic determinants of endophytism in the Arabidopsis root mycobiome.</title>
        <authorList>
            <person name="Mesny F."/>
            <person name="Miyauchi S."/>
            <person name="Thiergart T."/>
            <person name="Pickel B."/>
            <person name="Atanasova L."/>
            <person name="Karlsson M."/>
            <person name="Huettel B."/>
            <person name="Barry K.W."/>
            <person name="Haridas S."/>
            <person name="Chen C."/>
            <person name="Bauer D."/>
            <person name="Andreopoulos W."/>
            <person name="Pangilinan J."/>
            <person name="LaButti K."/>
            <person name="Riley R."/>
            <person name="Lipzen A."/>
            <person name="Clum A."/>
            <person name="Drula E."/>
            <person name="Henrissat B."/>
            <person name="Kohler A."/>
            <person name="Grigoriev I.V."/>
            <person name="Martin F.M."/>
            <person name="Hacquard S."/>
        </authorList>
    </citation>
    <scope>NUCLEOTIDE SEQUENCE [LARGE SCALE GENOMIC DNA]</scope>
    <source>
        <strain evidence="2 3">MPI-CAGE-CH-0241</strain>
    </source>
</reference>
<feature type="compositionally biased region" description="Basic and acidic residues" evidence="1">
    <location>
        <begin position="108"/>
        <end position="120"/>
    </location>
</feature>
<name>A0A9P9ASE2_9HYPO</name>
<feature type="region of interest" description="Disordered" evidence="1">
    <location>
        <begin position="52"/>
        <end position="214"/>
    </location>
</feature>
<feature type="compositionally biased region" description="Polar residues" evidence="1">
    <location>
        <begin position="132"/>
        <end position="148"/>
    </location>
</feature>
<feature type="compositionally biased region" description="Basic and acidic residues" evidence="1">
    <location>
        <begin position="262"/>
        <end position="288"/>
    </location>
</feature>
<comment type="caution">
    <text evidence="2">The sequence shown here is derived from an EMBL/GenBank/DDBJ whole genome shotgun (WGS) entry which is preliminary data.</text>
</comment>
<dbReference type="EMBL" id="JAGPYM010000002">
    <property type="protein sequence ID" value="KAH6898202.1"/>
    <property type="molecule type" value="Genomic_DNA"/>
</dbReference>
<feature type="compositionally biased region" description="Basic and acidic residues" evidence="1">
    <location>
        <begin position="189"/>
        <end position="214"/>
    </location>
</feature>